<dbReference type="Pfam" id="PF00172">
    <property type="entry name" value="Zn_clus"/>
    <property type="match status" value="1"/>
</dbReference>
<dbReference type="GO" id="GO:0005634">
    <property type="term" value="C:nucleus"/>
    <property type="evidence" value="ECO:0007669"/>
    <property type="project" value="UniProtKB-SubCell"/>
</dbReference>
<keyword evidence="3" id="KW-0862">Zinc</keyword>
<dbReference type="Proteomes" id="UP000799750">
    <property type="component" value="Unassembled WGS sequence"/>
</dbReference>
<dbReference type="GO" id="GO:0043565">
    <property type="term" value="F:sequence-specific DNA binding"/>
    <property type="evidence" value="ECO:0007669"/>
    <property type="project" value="TreeGrafter"/>
</dbReference>
<organism evidence="9 10">
    <name type="scientific">Lophium mytilinum</name>
    <dbReference type="NCBI Taxonomy" id="390894"/>
    <lineage>
        <taxon>Eukaryota</taxon>
        <taxon>Fungi</taxon>
        <taxon>Dikarya</taxon>
        <taxon>Ascomycota</taxon>
        <taxon>Pezizomycotina</taxon>
        <taxon>Dothideomycetes</taxon>
        <taxon>Pleosporomycetidae</taxon>
        <taxon>Mytilinidiales</taxon>
        <taxon>Mytilinidiaceae</taxon>
        <taxon>Lophium</taxon>
    </lineage>
</organism>
<reference evidence="9" key="1">
    <citation type="journal article" date="2020" name="Stud. Mycol.">
        <title>101 Dothideomycetes genomes: a test case for predicting lifestyles and emergence of pathogens.</title>
        <authorList>
            <person name="Haridas S."/>
            <person name="Albert R."/>
            <person name="Binder M."/>
            <person name="Bloem J."/>
            <person name="Labutti K."/>
            <person name="Salamov A."/>
            <person name="Andreopoulos B."/>
            <person name="Baker S."/>
            <person name="Barry K."/>
            <person name="Bills G."/>
            <person name="Bluhm B."/>
            <person name="Cannon C."/>
            <person name="Castanera R."/>
            <person name="Culley D."/>
            <person name="Daum C."/>
            <person name="Ezra D."/>
            <person name="Gonzalez J."/>
            <person name="Henrissat B."/>
            <person name="Kuo A."/>
            <person name="Liang C."/>
            <person name="Lipzen A."/>
            <person name="Lutzoni F."/>
            <person name="Magnuson J."/>
            <person name="Mondo S."/>
            <person name="Nolan M."/>
            <person name="Ohm R."/>
            <person name="Pangilinan J."/>
            <person name="Park H.-J."/>
            <person name="Ramirez L."/>
            <person name="Alfaro M."/>
            <person name="Sun H."/>
            <person name="Tritt A."/>
            <person name="Yoshinaga Y."/>
            <person name="Zwiers L.-H."/>
            <person name="Turgeon B."/>
            <person name="Goodwin S."/>
            <person name="Spatafora J."/>
            <person name="Crous P."/>
            <person name="Grigoriev I."/>
        </authorList>
    </citation>
    <scope>NUCLEOTIDE SEQUENCE</scope>
    <source>
        <strain evidence="9">CBS 269.34</strain>
    </source>
</reference>
<evidence type="ECO:0000256" key="1">
    <source>
        <dbReference type="ARBA" id="ARBA00004123"/>
    </source>
</evidence>
<dbReference type="SMART" id="SM00906">
    <property type="entry name" value="Fungal_trans"/>
    <property type="match status" value="1"/>
</dbReference>
<gene>
    <name evidence="9" type="ORF">BU16DRAFT_456526</name>
</gene>
<accession>A0A6A6QZ78</accession>
<evidence type="ECO:0000256" key="7">
    <source>
        <dbReference type="ARBA" id="ARBA00023242"/>
    </source>
</evidence>
<dbReference type="Gene3D" id="4.10.240.10">
    <property type="entry name" value="Zn(2)-C6 fungal-type DNA-binding domain"/>
    <property type="match status" value="1"/>
</dbReference>
<dbReference type="InterPro" id="IPR036864">
    <property type="entry name" value="Zn2-C6_fun-type_DNA-bd_sf"/>
</dbReference>
<keyword evidence="7" id="KW-0539">Nucleus</keyword>
<dbReference type="Pfam" id="PF04082">
    <property type="entry name" value="Fungal_trans"/>
    <property type="match status" value="1"/>
</dbReference>
<protein>
    <recommendedName>
        <fullName evidence="8">Zn(2)-C6 fungal-type domain-containing protein</fullName>
    </recommendedName>
</protein>
<evidence type="ECO:0000256" key="5">
    <source>
        <dbReference type="ARBA" id="ARBA00023125"/>
    </source>
</evidence>
<dbReference type="GO" id="GO:0006351">
    <property type="term" value="P:DNA-templated transcription"/>
    <property type="evidence" value="ECO:0007669"/>
    <property type="project" value="InterPro"/>
</dbReference>
<dbReference type="AlphaFoldDB" id="A0A6A6QZ78"/>
<dbReference type="PANTHER" id="PTHR47782">
    <property type="entry name" value="ZN(II)2CYS6 TRANSCRIPTION FACTOR (EUROFUNG)-RELATED"/>
    <property type="match status" value="1"/>
</dbReference>
<dbReference type="InterPro" id="IPR052202">
    <property type="entry name" value="Yeast_MetPath_Reg"/>
</dbReference>
<keyword evidence="6" id="KW-0804">Transcription</keyword>
<dbReference type="CDD" id="cd12148">
    <property type="entry name" value="fungal_TF_MHR"/>
    <property type="match status" value="1"/>
</dbReference>
<dbReference type="SUPFAM" id="SSF57701">
    <property type="entry name" value="Zn2/Cys6 DNA-binding domain"/>
    <property type="match status" value="1"/>
</dbReference>
<proteinExistence type="predicted"/>
<name>A0A6A6QZ78_9PEZI</name>
<keyword evidence="5" id="KW-0238">DNA-binding</keyword>
<evidence type="ECO:0000256" key="2">
    <source>
        <dbReference type="ARBA" id="ARBA00022723"/>
    </source>
</evidence>
<keyword evidence="10" id="KW-1185">Reference proteome</keyword>
<evidence type="ECO:0000259" key="8">
    <source>
        <dbReference type="PROSITE" id="PS50048"/>
    </source>
</evidence>
<dbReference type="PANTHER" id="PTHR47782:SF2">
    <property type="entry name" value="TRANSCRIPTION FACTOR, PUTATIVE (AFU_ORTHOLOGUE AFUA_4G12570)-RELATED"/>
    <property type="match status" value="1"/>
</dbReference>
<dbReference type="GO" id="GO:0045944">
    <property type="term" value="P:positive regulation of transcription by RNA polymerase II"/>
    <property type="evidence" value="ECO:0007669"/>
    <property type="project" value="TreeGrafter"/>
</dbReference>
<evidence type="ECO:0000256" key="3">
    <source>
        <dbReference type="ARBA" id="ARBA00022833"/>
    </source>
</evidence>
<feature type="domain" description="Zn(2)-C6 fungal-type" evidence="8">
    <location>
        <begin position="14"/>
        <end position="44"/>
    </location>
</feature>
<keyword evidence="4" id="KW-0805">Transcription regulation</keyword>
<dbReference type="GO" id="GO:0008270">
    <property type="term" value="F:zinc ion binding"/>
    <property type="evidence" value="ECO:0007669"/>
    <property type="project" value="InterPro"/>
</dbReference>
<dbReference type="InterPro" id="IPR007219">
    <property type="entry name" value="XnlR_reg_dom"/>
</dbReference>
<evidence type="ECO:0000313" key="9">
    <source>
        <dbReference type="EMBL" id="KAF2497402.1"/>
    </source>
</evidence>
<evidence type="ECO:0000313" key="10">
    <source>
        <dbReference type="Proteomes" id="UP000799750"/>
    </source>
</evidence>
<dbReference type="GO" id="GO:0000981">
    <property type="term" value="F:DNA-binding transcription factor activity, RNA polymerase II-specific"/>
    <property type="evidence" value="ECO:0007669"/>
    <property type="project" value="InterPro"/>
</dbReference>
<dbReference type="SMART" id="SM00066">
    <property type="entry name" value="GAL4"/>
    <property type="match status" value="1"/>
</dbReference>
<dbReference type="InterPro" id="IPR001138">
    <property type="entry name" value="Zn2Cys6_DnaBD"/>
</dbReference>
<dbReference type="CDD" id="cd00067">
    <property type="entry name" value="GAL4"/>
    <property type="match status" value="1"/>
</dbReference>
<evidence type="ECO:0000256" key="4">
    <source>
        <dbReference type="ARBA" id="ARBA00023015"/>
    </source>
</evidence>
<dbReference type="PROSITE" id="PS00463">
    <property type="entry name" value="ZN2_CY6_FUNGAL_1"/>
    <property type="match status" value="1"/>
</dbReference>
<keyword evidence="2" id="KW-0479">Metal-binding</keyword>
<dbReference type="PROSITE" id="PS50048">
    <property type="entry name" value="ZN2_CY6_FUNGAL_2"/>
    <property type="match status" value="1"/>
</dbReference>
<comment type="subcellular location">
    <subcellularLocation>
        <location evidence="1">Nucleus</location>
    </subcellularLocation>
</comment>
<dbReference type="EMBL" id="MU004186">
    <property type="protein sequence ID" value="KAF2497402.1"/>
    <property type="molecule type" value="Genomic_DNA"/>
</dbReference>
<sequence length="635" mass="72406">MSTSRELIQQLLSTCQRCRRLRRKCDTLLPDCRLCRKAGVECYHFDHALQQSLPRAYVHSLLARLEHLEAVKRTAEGPSDQQDVPLPVLPDTPLSDNLFPHASPFQTSPVVIREHAPDSVEYYSYLKNDQIDTFDKHFIIPSAAGRSRFFGASSVFTISVELYHHAITTGLLPEGSLSLPVSRDNDEMEPVEPVALHFNHQAQAESVRELCRFYFVTSNVLYGFVDEHLAANDIQAYLDLKDNPRLNPQDLRGMEAHQYFRVSMMCAISCSTQARHRHKRLVEGMEYYQNALDCVEEVTSEVTPSSLQALLLLAIFCLFHPRKGDIWKLLDYACRLSVELGYHTEQQVELETEAQKRLRRSTFWGLYAIERIVGQLFGRGSDLPEPIITTEYPRSLSAIDSMDQASVQPISIAHHYRLVYLRSEIFRDLYMPANPPQFEFDWYRDRFSTLHLWRQEHLVSDDDLAGPGTISCDVGYNSTICFLFQPLLLVALRTTATKHDGSSVDLKAIPQDNYWSACALIRAYEKVIRAPEKSVLGAYPMTFLSAHYIYLAGVTLMAHALLAIDGRVPVLKPMLQLRETPEIGSLDFTTLYEISNSCLVLLCFCAERWTGMEGMQYAFKKLADKVIPALLRRQP</sequence>
<dbReference type="OrthoDB" id="25921at2759"/>
<evidence type="ECO:0000256" key="6">
    <source>
        <dbReference type="ARBA" id="ARBA00023163"/>
    </source>
</evidence>